<accession>A0ABQ8LGH0</accession>
<dbReference type="PROSITE" id="PS50878">
    <property type="entry name" value="RT_POL"/>
    <property type="match status" value="1"/>
</dbReference>
<evidence type="ECO:0000256" key="3">
    <source>
        <dbReference type="ARBA" id="ARBA00023157"/>
    </source>
</evidence>
<keyword evidence="3" id="KW-1015">Disulfide bond</keyword>
<feature type="domain" description="Reverse transcriptase" evidence="7">
    <location>
        <begin position="824"/>
        <end position="1006"/>
    </location>
</feature>
<dbReference type="PANTHER" id="PTHR33066">
    <property type="entry name" value="INTEGRASE_SAM-LIKE_N DOMAIN-CONTAINING PROTEIN"/>
    <property type="match status" value="1"/>
</dbReference>
<reference evidence="9 10" key="1">
    <citation type="submission" date="2022-01" db="EMBL/GenBank/DDBJ databases">
        <title>A high-quality chromosome-level genome assembly of rohu carp, Labeo rohita.</title>
        <authorList>
            <person name="Arick M.A. II"/>
            <person name="Hsu C.-Y."/>
            <person name="Magbanua Z."/>
            <person name="Pechanova O."/>
            <person name="Grover C."/>
            <person name="Miller E."/>
            <person name="Thrash A."/>
            <person name="Ezzel L."/>
            <person name="Alam S."/>
            <person name="Benzie J."/>
            <person name="Hamilton M."/>
            <person name="Karsi A."/>
            <person name="Lawrence M.L."/>
            <person name="Peterson D.G."/>
        </authorList>
    </citation>
    <scope>NUCLEOTIDE SEQUENCE [LARGE SCALE GENOMIC DNA]</scope>
    <source>
        <strain evidence="10">BAU-BD-2019</strain>
        <tissue evidence="9">Blood</tissue>
    </source>
</reference>
<feature type="domain" description="Sushi" evidence="8">
    <location>
        <begin position="165"/>
        <end position="221"/>
    </location>
</feature>
<feature type="region of interest" description="Disordered" evidence="6">
    <location>
        <begin position="1058"/>
        <end position="1091"/>
    </location>
</feature>
<comment type="caution">
    <text evidence="9">The sequence shown here is derived from an EMBL/GenBank/DDBJ whole genome shotgun (WGS) entry which is preliminary data.</text>
</comment>
<gene>
    <name evidence="9" type="ORF">H4Q32_015394</name>
</gene>
<dbReference type="CDD" id="cd00033">
    <property type="entry name" value="CCP"/>
    <property type="match status" value="1"/>
</dbReference>
<evidence type="ECO:0000256" key="6">
    <source>
        <dbReference type="SAM" id="MobiDB-lite"/>
    </source>
</evidence>
<evidence type="ECO:0000259" key="7">
    <source>
        <dbReference type="PROSITE" id="PS50878"/>
    </source>
</evidence>
<feature type="region of interest" description="Disordered" evidence="6">
    <location>
        <begin position="1164"/>
        <end position="1191"/>
    </location>
</feature>
<dbReference type="SUPFAM" id="SSF56349">
    <property type="entry name" value="DNA breaking-rejoining enzymes"/>
    <property type="match status" value="1"/>
</dbReference>
<proteinExistence type="inferred from homology"/>
<evidence type="ECO:0000256" key="1">
    <source>
        <dbReference type="ARBA" id="ARBA00010879"/>
    </source>
</evidence>
<dbReference type="SUPFAM" id="SSF46689">
    <property type="entry name" value="Homeodomain-like"/>
    <property type="match status" value="1"/>
</dbReference>
<comment type="similarity">
    <text evidence="1">Belongs to the beta type-B retroviral polymerase family. HERV class-II K(HML-2) pol subfamily.</text>
</comment>
<dbReference type="InterPro" id="IPR009057">
    <property type="entry name" value="Homeodomain-like_sf"/>
</dbReference>
<evidence type="ECO:0000256" key="2">
    <source>
        <dbReference type="ARBA" id="ARBA00012180"/>
    </source>
</evidence>
<dbReference type="EC" id="3.1.26.4" evidence="2"/>
<evidence type="ECO:0000313" key="9">
    <source>
        <dbReference type="EMBL" id="KAI2649439.1"/>
    </source>
</evidence>
<sequence>MRRSLQPTQVAQVVQLIQDGTSMRAVARTFAVSVSVVSRAWRCYQEIGQYIRRHGGGHRRATTQQQDRYLCLCARRNRRSTARALQNDLQQAANVHVSAQTVRNRLHEGGMRARHPQVGVVLTAQHRAGCLAFAREHQDWQILHWRPVPVQPATSSSMTGLAVEKKCNALGDIENGHYIRNGQSFGDEAIAVCKEGYVLRGERVRMCTEKGWNGTDPICEASLLEFICSSLLNIPSVSHYGNRLGRDQSWKHQLHHISWKLYFFCTPFWISCSTVLGRAVKRHVVVSLAAMASASSASEGARGKDAPRPCACGAMISAKDTHPLCIVCLGVRHAQAALANPECCPHCCSPFPSRVLERRVRVAATNKGDPSLSPPTTVETKQPPVSCSWGDFMDEVSPELPPVFPILAEEREEEDDDDEAIARLLEEDGEEDDDGSPASAQVELDLLEMCRRAVAKLSINWPSQQAGQGMKRDLYDGKRLPSRAPAVKQVIPAVPALDVHNMEELGMSNPPPVELSIDFLDAPVEPKALFGASVTAMRQRCDLRKQEGEAFQACLPRKPIPKGPPSTRPGFDAPLRSGQSAFRSPRPPQSQQSDAQSKPAQPKGKPSLQQQLNIDRQTLREGRNTGQPNRSSCSGQRDEQQHSWSICCYSPSKRAVNFSPSCQEKALDSGIVHRNVKKFQFPQCPTKKFSPPPPTMLSGKVEGGSQENIGGVKIKKFPCASRQWAEGTVRSENKNTHKTKITQFRAAIPSSPARWRGCAISGQALQRSARCLSGELARMRMRGYRLQFAVKPPVFNSVLMSAAEEKSAQVLEEEIASLLRKRAIRVVPPEDSHQGFYSRYFVIPKRGGGLRPILDLRMHNKHLRKYKLKMPTFKTLSHFIREKDWFTSVDLEDAYFHIGIYPAHRKFLWFAYQGTAYEFMTVPFGLSLAPRTFCRCIEATLSPLRTAGLRVSAYLDDLLLCSPSRQQAETDTKMLVSHLESLGFKINETKSCLVPTQEIVYLGLRLNSDQYQAFLSEECIREESPIQTVSAPSGANGLNSLGYSFGTVANERVSELDSGTTLMSKKSPLPQSDGVGTLHARSPLLEKPLVPPIRDSAGSSFQEEGGNDGRVALRLGGSVRAQNSEREMAHLAEKCAQKLPGTIHSVSSFETFFAVSVETPRSDQFRQHDHGGIYKSPRGHTLSSASQSGTETDCVGKKTFSFITGNARPGNNECGGRSPVQGESSVWRMDTPPSGSGPVVEEIQSRGRRSLRIARKQSLPSVLPASERRCACGCGCPSAPMAKHTALRVSSAKPDHTNSKKGKRVRALSHTDCPKLKTALLLALSTAKRVSALSVRNSCMQFTMDYSGVSLKTNPAFVPKVSESALAYNQVDLMTFHPPPFSSPEEKQLHCLFPVRALRCYVNRTKALRKSNQLFVSWADSHRGKPNSHQRLSHWIVEAIIVGYNSIGLSPPEGLRAHSTRGLASSWAWFKGVSIQDICAAASWASPHTFVKFY</sequence>
<feature type="region of interest" description="Disordered" evidence="6">
    <location>
        <begin position="552"/>
        <end position="610"/>
    </location>
</feature>
<dbReference type="PANTHER" id="PTHR33066:SF2">
    <property type="entry name" value="FILAGGRIN-2-LIKE"/>
    <property type="match status" value="1"/>
</dbReference>
<feature type="compositionally biased region" description="Polar residues" evidence="6">
    <location>
        <begin position="589"/>
        <end position="599"/>
    </location>
</feature>
<dbReference type="Gene3D" id="1.10.443.10">
    <property type="entry name" value="Intergrase catalytic core"/>
    <property type="match status" value="1"/>
</dbReference>
<evidence type="ECO:0000256" key="5">
    <source>
        <dbReference type="PROSITE-ProRule" id="PRU00302"/>
    </source>
</evidence>
<feature type="compositionally biased region" description="Polar residues" evidence="6">
    <location>
        <begin position="1181"/>
        <end position="1191"/>
    </location>
</feature>
<dbReference type="Pfam" id="PF01498">
    <property type="entry name" value="HTH_Tnp_Tc3_2"/>
    <property type="match status" value="1"/>
</dbReference>
<protein>
    <recommendedName>
        <fullName evidence="2">ribonuclease H</fullName>
        <ecNumber evidence="2">3.1.26.4</ecNumber>
    </recommendedName>
</protein>
<dbReference type="PROSITE" id="PS50923">
    <property type="entry name" value="SUSHI"/>
    <property type="match status" value="1"/>
</dbReference>
<feature type="region of interest" description="Disordered" evidence="6">
    <location>
        <begin position="1289"/>
        <end position="1308"/>
    </location>
</feature>
<dbReference type="EMBL" id="JACTAM010000023">
    <property type="protein sequence ID" value="KAI2649439.1"/>
    <property type="molecule type" value="Genomic_DNA"/>
</dbReference>
<dbReference type="CDD" id="cd03714">
    <property type="entry name" value="RT_DIRS1"/>
    <property type="match status" value="1"/>
</dbReference>
<dbReference type="Gene3D" id="3.10.10.10">
    <property type="entry name" value="HIV Type 1 Reverse Transcriptase, subunit A, domain 1"/>
    <property type="match status" value="1"/>
</dbReference>
<dbReference type="SMART" id="SM00032">
    <property type="entry name" value="CCP"/>
    <property type="match status" value="1"/>
</dbReference>
<comment type="caution">
    <text evidence="5">Lacks conserved residue(s) required for the propagation of feature annotation.</text>
</comment>
<dbReference type="Pfam" id="PF00078">
    <property type="entry name" value="RVT_1"/>
    <property type="match status" value="1"/>
</dbReference>
<dbReference type="Gene3D" id="3.30.70.270">
    <property type="match status" value="1"/>
</dbReference>
<keyword evidence="4" id="KW-0233">DNA recombination</keyword>
<name>A0ABQ8LGH0_LABRO</name>
<evidence type="ECO:0000259" key="8">
    <source>
        <dbReference type="PROSITE" id="PS50923"/>
    </source>
</evidence>
<organism evidence="9 10">
    <name type="scientific">Labeo rohita</name>
    <name type="common">Indian major carp</name>
    <name type="synonym">Cyprinus rohita</name>
    <dbReference type="NCBI Taxonomy" id="84645"/>
    <lineage>
        <taxon>Eukaryota</taxon>
        <taxon>Metazoa</taxon>
        <taxon>Chordata</taxon>
        <taxon>Craniata</taxon>
        <taxon>Vertebrata</taxon>
        <taxon>Euteleostomi</taxon>
        <taxon>Actinopterygii</taxon>
        <taxon>Neopterygii</taxon>
        <taxon>Teleostei</taxon>
        <taxon>Ostariophysi</taxon>
        <taxon>Cypriniformes</taxon>
        <taxon>Cyprinidae</taxon>
        <taxon>Labeoninae</taxon>
        <taxon>Labeonini</taxon>
        <taxon>Labeo</taxon>
    </lineage>
</organism>
<dbReference type="InterPro" id="IPR035976">
    <property type="entry name" value="Sushi/SCR/CCP_sf"/>
</dbReference>
<evidence type="ECO:0000313" key="10">
    <source>
        <dbReference type="Proteomes" id="UP000830375"/>
    </source>
</evidence>
<dbReference type="InterPro" id="IPR011010">
    <property type="entry name" value="DNA_brk_join_enz"/>
</dbReference>
<dbReference type="Gene3D" id="2.10.70.10">
    <property type="entry name" value="Complement Module, domain 1"/>
    <property type="match status" value="1"/>
</dbReference>
<dbReference type="InterPro" id="IPR043128">
    <property type="entry name" value="Rev_trsase/Diguanyl_cyclase"/>
</dbReference>
<dbReference type="InterPro" id="IPR000436">
    <property type="entry name" value="Sushi_SCR_CCP_dom"/>
</dbReference>
<dbReference type="SUPFAM" id="SSF57535">
    <property type="entry name" value="Complement control module/SCR domain"/>
    <property type="match status" value="1"/>
</dbReference>
<feature type="region of interest" description="Disordered" evidence="6">
    <location>
        <begin position="1208"/>
        <end position="1241"/>
    </location>
</feature>
<dbReference type="InterPro" id="IPR043502">
    <property type="entry name" value="DNA/RNA_pol_sf"/>
</dbReference>
<dbReference type="SUPFAM" id="SSF56672">
    <property type="entry name" value="DNA/RNA polymerases"/>
    <property type="match status" value="1"/>
</dbReference>
<evidence type="ECO:0000256" key="4">
    <source>
        <dbReference type="ARBA" id="ARBA00023172"/>
    </source>
</evidence>
<dbReference type="InterPro" id="IPR000477">
    <property type="entry name" value="RT_dom"/>
</dbReference>
<dbReference type="Proteomes" id="UP000830375">
    <property type="component" value="Unassembled WGS sequence"/>
</dbReference>
<keyword evidence="5" id="KW-0768">Sushi</keyword>
<dbReference type="Pfam" id="PF00084">
    <property type="entry name" value="Sushi"/>
    <property type="match status" value="1"/>
</dbReference>
<dbReference type="InterPro" id="IPR013762">
    <property type="entry name" value="Integrase-like_cat_sf"/>
</dbReference>
<dbReference type="InterPro" id="IPR002492">
    <property type="entry name" value="Transposase_Tc1-like"/>
</dbReference>
<keyword evidence="10" id="KW-1185">Reference proteome</keyword>